<accession>A0ACB8DGN2</accession>
<evidence type="ECO:0000313" key="1">
    <source>
        <dbReference type="EMBL" id="KAH7967036.1"/>
    </source>
</evidence>
<evidence type="ECO:0000313" key="2">
    <source>
        <dbReference type="Proteomes" id="UP000821865"/>
    </source>
</evidence>
<comment type="caution">
    <text evidence="1">The sequence shown here is derived from an EMBL/GenBank/DDBJ whole genome shotgun (WGS) entry which is preliminary data.</text>
</comment>
<dbReference type="Proteomes" id="UP000821865">
    <property type="component" value="Chromosome 2"/>
</dbReference>
<sequence>MNNVQNLCSVAMDGANSRRRGRPRKEQGEEKVKYRSVSRVDRERIVDTFRRGGNLKQLAATLGINIKTVRSIAATDRDHTRKRGGSARRFGPDIASTVCDIVDENPAFTLNQIRATLSEMYQGLQVSTSTIDRLLDGHGYTLKLATPRPADRNRSDVKRDRRDYAQWLQNQTSNLSRIYVDETNFNVWCARSFARAKRGTPAVRMVPSTKGANINIIACMSADGLILWKAVDKVHWLVFNEFLAEASKQVQQNDPTSHAVFIFDNAPAHHRAGNATLASMTHSVKNLPPYSPFFNPIEEMFSKFKWHVKAFLSERHQELLTTPSGMTKKDHRRAMLIEAAVHSMQRVQSADCASYDEHTFSFLDAALNCCDM</sequence>
<keyword evidence="2" id="KW-1185">Reference proteome</keyword>
<organism evidence="1 2">
    <name type="scientific">Dermacentor silvarum</name>
    <name type="common">Tick</name>
    <dbReference type="NCBI Taxonomy" id="543639"/>
    <lineage>
        <taxon>Eukaryota</taxon>
        <taxon>Metazoa</taxon>
        <taxon>Ecdysozoa</taxon>
        <taxon>Arthropoda</taxon>
        <taxon>Chelicerata</taxon>
        <taxon>Arachnida</taxon>
        <taxon>Acari</taxon>
        <taxon>Parasitiformes</taxon>
        <taxon>Ixodida</taxon>
        <taxon>Ixodoidea</taxon>
        <taxon>Ixodidae</taxon>
        <taxon>Rhipicephalinae</taxon>
        <taxon>Dermacentor</taxon>
    </lineage>
</organism>
<protein>
    <submittedName>
        <fullName evidence="1">Uncharacterized protein</fullName>
    </submittedName>
</protein>
<reference evidence="1" key="1">
    <citation type="submission" date="2020-05" db="EMBL/GenBank/DDBJ databases">
        <title>Large-scale comparative analyses of tick genomes elucidate their genetic diversity and vector capacities.</title>
        <authorList>
            <person name="Jia N."/>
            <person name="Wang J."/>
            <person name="Shi W."/>
            <person name="Du L."/>
            <person name="Sun Y."/>
            <person name="Zhan W."/>
            <person name="Jiang J."/>
            <person name="Wang Q."/>
            <person name="Zhang B."/>
            <person name="Ji P."/>
            <person name="Sakyi L.B."/>
            <person name="Cui X."/>
            <person name="Yuan T."/>
            <person name="Jiang B."/>
            <person name="Yang W."/>
            <person name="Lam T.T.-Y."/>
            <person name="Chang Q."/>
            <person name="Ding S."/>
            <person name="Wang X."/>
            <person name="Zhu J."/>
            <person name="Ruan X."/>
            <person name="Zhao L."/>
            <person name="Wei J."/>
            <person name="Que T."/>
            <person name="Du C."/>
            <person name="Cheng J."/>
            <person name="Dai P."/>
            <person name="Han X."/>
            <person name="Huang E."/>
            <person name="Gao Y."/>
            <person name="Liu J."/>
            <person name="Shao H."/>
            <person name="Ye R."/>
            <person name="Li L."/>
            <person name="Wei W."/>
            <person name="Wang X."/>
            <person name="Wang C."/>
            <person name="Yang T."/>
            <person name="Huo Q."/>
            <person name="Li W."/>
            <person name="Guo W."/>
            <person name="Chen H."/>
            <person name="Zhou L."/>
            <person name="Ni X."/>
            <person name="Tian J."/>
            <person name="Zhou Y."/>
            <person name="Sheng Y."/>
            <person name="Liu T."/>
            <person name="Pan Y."/>
            <person name="Xia L."/>
            <person name="Li J."/>
            <person name="Zhao F."/>
            <person name="Cao W."/>
        </authorList>
    </citation>
    <scope>NUCLEOTIDE SEQUENCE</scope>
    <source>
        <strain evidence="1">Dsil-2018</strain>
    </source>
</reference>
<gene>
    <name evidence="1" type="ORF">HPB49_021615</name>
</gene>
<proteinExistence type="predicted"/>
<name>A0ACB8DGN2_DERSI</name>
<dbReference type="EMBL" id="CM023471">
    <property type="protein sequence ID" value="KAH7967036.1"/>
    <property type="molecule type" value="Genomic_DNA"/>
</dbReference>